<dbReference type="EMBL" id="LS483409">
    <property type="protein sequence ID" value="SQG78577.1"/>
    <property type="molecule type" value="Genomic_DNA"/>
</dbReference>
<name>A0AA94M0J7_9STRE</name>
<gene>
    <name evidence="3" type="primary">hsaD</name>
    <name evidence="3" type="ORF">NCTC13773_00343</name>
</gene>
<dbReference type="GO" id="GO:0016787">
    <property type="term" value="F:hydrolase activity"/>
    <property type="evidence" value="ECO:0007669"/>
    <property type="project" value="UniProtKB-KW"/>
</dbReference>
<dbReference type="Gene3D" id="3.40.50.1820">
    <property type="entry name" value="alpha/beta hydrolase"/>
    <property type="match status" value="1"/>
</dbReference>
<reference evidence="3 4" key="1">
    <citation type="submission" date="2018-06" db="EMBL/GenBank/DDBJ databases">
        <authorList>
            <consortium name="Pathogen Informatics"/>
            <person name="Doyle S."/>
        </authorList>
    </citation>
    <scope>NUCLEOTIDE SEQUENCE [LARGE SCALE GENOMIC DNA]</scope>
    <source>
        <strain evidence="3 4">NCTC13773</strain>
    </source>
</reference>
<dbReference type="InterPro" id="IPR050266">
    <property type="entry name" value="AB_hydrolase_sf"/>
</dbReference>
<dbReference type="RefSeq" id="WP_077496118.1">
    <property type="nucleotide sequence ID" value="NZ_LS483409.1"/>
</dbReference>
<dbReference type="InterPro" id="IPR000073">
    <property type="entry name" value="AB_hydrolase_1"/>
</dbReference>
<dbReference type="EC" id="3.7.1.8" evidence="3"/>
<dbReference type="SUPFAM" id="SSF53474">
    <property type="entry name" value="alpha/beta-Hydrolases"/>
    <property type="match status" value="1"/>
</dbReference>
<dbReference type="PANTHER" id="PTHR43798:SF31">
    <property type="entry name" value="AB HYDROLASE SUPERFAMILY PROTEIN YCLE"/>
    <property type="match status" value="1"/>
</dbReference>
<feature type="domain" description="AB hydrolase-1" evidence="2">
    <location>
        <begin position="17"/>
        <end position="235"/>
    </location>
</feature>
<proteinExistence type="predicted"/>
<organism evidence="3 4">
    <name type="scientific">Streptococcus gallolyticus</name>
    <dbReference type="NCBI Taxonomy" id="315405"/>
    <lineage>
        <taxon>Bacteria</taxon>
        <taxon>Bacillati</taxon>
        <taxon>Bacillota</taxon>
        <taxon>Bacilli</taxon>
        <taxon>Lactobacillales</taxon>
        <taxon>Streptococcaceae</taxon>
        <taxon>Streptococcus</taxon>
    </lineage>
</organism>
<dbReference type="InterPro" id="IPR029058">
    <property type="entry name" value="AB_hydrolase_fold"/>
</dbReference>
<evidence type="ECO:0000256" key="1">
    <source>
        <dbReference type="ARBA" id="ARBA00022801"/>
    </source>
</evidence>
<dbReference type="Pfam" id="PF12697">
    <property type="entry name" value="Abhydrolase_6"/>
    <property type="match status" value="1"/>
</dbReference>
<protein>
    <submittedName>
        <fullName evidence="3">S33 family peptidase</fullName>
        <ecNumber evidence="3">3.7.1.8</ecNumber>
    </submittedName>
</protein>
<dbReference type="PANTHER" id="PTHR43798">
    <property type="entry name" value="MONOACYLGLYCEROL LIPASE"/>
    <property type="match status" value="1"/>
</dbReference>
<evidence type="ECO:0000259" key="2">
    <source>
        <dbReference type="Pfam" id="PF12697"/>
    </source>
</evidence>
<evidence type="ECO:0000313" key="3">
    <source>
        <dbReference type="EMBL" id="SQG78577.1"/>
    </source>
</evidence>
<sequence>MSQLFIEERGQEHHQTIIFLHATGASGHMWHHHLAVLERYFHCLAIDLPGHGRSREIEWTNFEDITENIVDIINKKSHGKPHLVGLSLGGSLILKLLESHSHLVDKVIIDGASHQPIKGYRIMVIMVGLMSLLKNTAFIEKLLTKMMEKDGVSSQEIQSFLADMRAASSKFFRRAMTQANLLRAKPIFQSPALFLSGGKESPSIHASHQTLAKENPDSECAYYPDKGHAWLFSDAPTHIEAVQYFLQGKTFPEKLKGF</sequence>
<dbReference type="AlphaFoldDB" id="A0AA94M0J7"/>
<dbReference type="Proteomes" id="UP000249013">
    <property type="component" value="Chromosome 1"/>
</dbReference>
<keyword evidence="1 3" id="KW-0378">Hydrolase</keyword>
<evidence type="ECO:0000313" key="4">
    <source>
        <dbReference type="Proteomes" id="UP000249013"/>
    </source>
</evidence>
<dbReference type="GO" id="GO:0016020">
    <property type="term" value="C:membrane"/>
    <property type="evidence" value="ECO:0007669"/>
    <property type="project" value="TreeGrafter"/>
</dbReference>
<accession>A0AA94M0J7</accession>